<evidence type="ECO:0000313" key="6">
    <source>
        <dbReference type="EMBL" id="HAE6909146.1"/>
    </source>
</evidence>
<accession>A0A1L4BLS6</accession>
<name>A0A1L4BLS6_SALTI</name>
<dbReference type="AlphaFoldDB" id="A0A1L4BLS6"/>
<gene>
    <name evidence="2" type="ORF">D6Q30_23625</name>
    <name evidence="3" type="ORF">DS261_22275</name>
    <name evidence="4" type="ORF">F9Y21_21825</name>
    <name evidence="5" type="ORF">G4I71_004725</name>
    <name evidence="6" type="ORF">G4L28_003889</name>
</gene>
<evidence type="ECO:0000313" key="1">
    <source>
        <dbReference type="EMBL" id="API82894.1"/>
    </source>
</evidence>
<dbReference type="EMBL" id="DAASSY010000048">
    <property type="protein sequence ID" value="HAE6909146.1"/>
    <property type="molecule type" value="Genomic_DNA"/>
</dbReference>
<sequence length="93" mass="10919">MSYTYKVINNSLFFIEEESNKQYEVNVIPKGIGNNLFQVSIPDLSPRTLEANNAKELFNQVVDIDNVRRSFRRQTPEEFKSKFQKMKKKACPE</sequence>
<dbReference type="EMBL" id="DAASLV010000079">
    <property type="protein sequence ID" value="HAE6057328.1"/>
    <property type="molecule type" value="Genomic_DNA"/>
</dbReference>
<organism evidence="1">
    <name type="scientific">Salmonella typhi</name>
    <dbReference type="NCBI Taxonomy" id="90370"/>
    <lineage>
        <taxon>Bacteria</taxon>
        <taxon>Pseudomonadati</taxon>
        <taxon>Pseudomonadota</taxon>
        <taxon>Gammaproteobacteria</taxon>
        <taxon>Enterobacterales</taxon>
        <taxon>Enterobacteriaceae</taxon>
        <taxon>Salmonella</taxon>
    </lineage>
</organism>
<reference evidence="3" key="4">
    <citation type="submission" date="2018-07" db="EMBL/GenBank/DDBJ databases">
        <authorList>
            <person name="Ashton P.M."/>
            <person name="Dallman T."/>
            <person name="Nair S."/>
            <person name="De Pinna E."/>
            <person name="Peters T."/>
            <person name="Grant K."/>
        </authorList>
    </citation>
    <scope>NUCLEOTIDE SEQUENCE</scope>
    <source>
        <strain evidence="3">550116</strain>
        <strain evidence="2">606246</strain>
        <strain evidence="4">815592</strain>
    </source>
</reference>
<dbReference type="EMBL" id="AAHLZU010000035">
    <property type="protein sequence ID" value="EBX7036089.1"/>
    <property type="molecule type" value="Genomic_DNA"/>
</dbReference>
<dbReference type="RefSeq" id="WP_042195001.1">
    <property type="nucleotide sequence ID" value="NZ_KX833210.1"/>
</dbReference>
<dbReference type="EMBL" id="AAGULE010000081">
    <property type="protein sequence ID" value="EBS1101177.1"/>
    <property type="molecule type" value="Genomic_DNA"/>
</dbReference>
<evidence type="ECO:0000313" key="3">
    <source>
        <dbReference type="EMBL" id="EBX7036089.1"/>
    </source>
</evidence>
<protein>
    <submittedName>
        <fullName evidence="1">Uncharacterized protein</fullName>
    </submittedName>
</protein>
<evidence type="ECO:0000313" key="4">
    <source>
        <dbReference type="EMBL" id="EDB3628716.1"/>
    </source>
</evidence>
<geneLocation type="plasmid" evidence="1">
    <name>pTy031_01</name>
</geneLocation>
<evidence type="ECO:0000313" key="5">
    <source>
        <dbReference type="EMBL" id="HAE6057328.1"/>
    </source>
</evidence>
<dbReference type="EMBL" id="AALNGB010000034">
    <property type="protein sequence ID" value="EDB3628716.1"/>
    <property type="molecule type" value="Genomic_DNA"/>
</dbReference>
<dbReference type="EMBL" id="KX833210">
    <property type="protein sequence ID" value="API82894.1"/>
    <property type="molecule type" value="Genomic_DNA"/>
</dbReference>
<evidence type="ECO:0000313" key="2">
    <source>
        <dbReference type="EMBL" id="EBS1101177.1"/>
    </source>
</evidence>
<proteinExistence type="predicted"/>
<keyword evidence="1" id="KW-0614">Plasmid</keyword>
<reference evidence="5" key="2">
    <citation type="journal article" date="2018" name="Genome Biol.">
        <title>SKESA: strategic k-mer extension for scrupulous assemblies.</title>
        <authorList>
            <person name="Souvorov A."/>
            <person name="Agarwala R."/>
            <person name="Lipman D.J."/>
        </authorList>
    </citation>
    <scope>NUCLEOTIDE SEQUENCE</scope>
    <source>
        <strain evidence="5">09-1978</strain>
        <strain evidence="6">11-2088</strain>
    </source>
</reference>
<reference evidence="1" key="1">
    <citation type="submission" date="2016-09" db="EMBL/GenBank/DDBJ databases">
        <title>Whole genome sequence analysis of Salmonella Typhi isolated in Thailand before and after the introduction of a national immunization program.</title>
        <authorList>
            <person name="Dyson Z.A."/>
            <person name="Thanh D.P."/>
            <person name="Bodhidatta L."/>
            <person name="Mason C.J."/>
            <person name="Rabaa M.A."/>
            <person name="Vinh P.V."/>
            <person name="Thanh T.H."/>
            <person name="Thwaites G.E."/>
            <person name="Baker S."/>
            <person name="Holt K.E."/>
        </authorList>
    </citation>
    <scope>NUCLEOTIDE SEQUENCE</scope>
    <source>
        <strain evidence="1">Salmonella Typhi Ty031 plasmid pTy031_01</strain>
        <plasmid evidence="1">pTy031_01</plasmid>
    </source>
</reference>
<reference evidence="5" key="3">
    <citation type="submission" date="2018-07" db="EMBL/GenBank/DDBJ databases">
        <authorList>
            <consortium name="NCBI Pathogen Detection Project"/>
        </authorList>
    </citation>
    <scope>NUCLEOTIDE SEQUENCE</scope>
    <source>
        <strain evidence="5">09-1978</strain>
        <strain evidence="6">11-2088</strain>
    </source>
</reference>